<reference evidence="1" key="1">
    <citation type="submission" date="2020-05" db="EMBL/GenBank/DDBJ databases">
        <authorList>
            <person name="Chiriac C."/>
            <person name="Salcher M."/>
            <person name="Ghai R."/>
            <person name="Kavagutti S V."/>
        </authorList>
    </citation>
    <scope>NUCLEOTIDE SEQUENCE</scope>
</reference>
<organism evidence="1">
    <name type="scientific">uncultured Caudovirales phage</name>
    <dbReference type="NCBI Taxonomy" id="2100421"/>
    <lineage>
        <taxon>Viruses</taxon>
        <taxon>Duplodnaviria</taxon>
        <taxon>Heunggongvirae</taxon>
        <taxon>Uroviricota</taxon>
        <taxon>Caudoviricetes</taxon>
        <taxon>Peduoviridae</taxon>
        <taxon>Maltschvirus</taxon>
        <taxon>Maltschvirus maltsch</taxon>
    </lineage>
</organism>
<dbReference type="EMBL" id="LR797178">
    <property type="protein sequence ID" value="CAB4191677.1"/>
    <property type="molecule type" value="Genomic_DNA"/>
</dbReference>
<gene>
    <name evidence="1" type="ORF">UFOVP1229_84</name>
</gene>
<evidence type="ECO:0000313" key="1">
    <source>
        <dbReference type="EMBL" id="CAB4191677.1"/>
    </source>
</evidence>
<name>A0A6J5RBD3_9CAUD</name>
<protein>
    <submittedName>
        <fullName evidence="1">Uncharacterized protein</fullName>
    </submittedName>
</protein>
<accession>A0A6J5RBD3</accession>
<proteinExistence type="predicted"/>
<sequence>MTSVPERLTARTRVSVKCDCGEVRDVYPHALASGQCTSCGCVRRELSDAAYAKRCEKMMGLRVGYRVVLQVIRRKSRKDTPKCRVRCDCGNESDVADGSLLQGKALSCGCMRKPLFRKAREKSRKDWSFLIGERFGRLVVTAIHANKPATVIADCDCGNRVERSAAEISRDRRRNKSCGCFIRERAKTLAVTTHGVSGTPEYNSFTCMKHRCLNPEYVDYHRYGQRRITICEGLMDVHGFIAVLGSRPDGTTLDRIDNNLGYWCGSCSECIEEIRPKNVRWTDLITQGNNQRSNRLITARGETHTLAEWVRISGTPRSAIYHRLQKGMNPEEAIFSPVLDYSNRKFRRKNATTSPPGNAT</sequence>